<gene>
    <name evidence="3" type="ORF">DRP43_00550</name>
</gene>
<dbReference type="PANTHER" id="PTHR21180">
    <property type="entry name" value="ENDONUCLEASE/EXONUCLEASE/PHOSPHATASE FAMILY DOMAIN-CONTAINING PROTEIN 1"/>
    <property type="match status" value="1"/>
</dbReference>
<dbReference type="Pfam" id="PF12836">
    <property type="entry name" value="HHH_3"/>
    <property type="match status" value="1"/>
</dbReference>
<accession>A0A660SR09</accession>
<dbReference type="InterPro" id="IPR004509">
    <property type="entry name" value="Competence_ComEA_HhH"/>
</dbReference>
<evidence type="ECO:0000313" key="3">
    <source>
        <dbReference type="EMBL" id="RKX72516.1"/>
    </source>
</evidence>
<dbReference type="AlphaFoldDB" id="A0A660SR09"/>
<name>A0A660SR09_UNCT6</name>
<dbReference type="InterPro" id="IPR003583">
    <property type="entry name" value="Hlx-hairpin-Hlx_DNA-bd_motif"/>
</dbReference>
<keyword evidence="1" id="KW-1133">Transmembrane helix</keyword>
<dbReference type="GO" id="GO:0003677">
    <property type="term" value="F:DNA binding"/>
    <property type="evidence" value="ECO:0007669"/>
    <property type="project" value="InterPro"/>
</dbReference>
<organism evidence="3 4">
    <name type="scientific">candidate division TA06 bacterium</name>
    <dbReference type="NCBI Taxonomy" id="2250710"/>
    <lineage>
        <taxon>Bacteria</taxon>
        <taxon>Bacteria division TA06</taxon>
    </lineage>
</organism>
<proteinExistence type="predicted"/>
<dbReference type="Gene3D" id="1.10.150.320">
    <property type="entry name" value="Photosystem II 12 kDa extrinsic protein"/>
    <property type="match status" value="1"/>
</dbReference>
<sequence>MNHKIKSKNIKLRNHSAKIINIQGIVMKYLDNILTFDEQKAIFFVFLIIILGKSIYPYVIKEIKMEDKRKEVVSKDYIYNKNRKILKNVENISFPISINKADKNSLMDIPGIGEKTAGYIIQYRDKYKGFNKIEDLKKIKGIGNKKIKKISKYIIL</sequence>
<protein>
    <recommendedName>
        <fullName evidence="2">Helix-hairpin-helix DNA-binding motif class 1 domain-containing protein</fullName>
    </recommendedName>
</protein>
<feature type="domain" description="Helix-hairpin-helix DNA-binding motif class 1" evidence="2">
    <location>
        <begin position="104"/>
        <end position="123"/>
    </location>
</feature>
<feature type="domain" description="Helix-hairpin-helix DNA-binding motif class 1" evidence="2">
    <location>
        <begin position="134"/>
        <end position="153"/>
    </location>
</feature>
<dbReference type="NCBIfam" id="TIGR00426">
    <property type="entry name" value="competence protein ComEA helix-hairpin-helix repeat region"/>
    <property type="match status" value="1"/>
</dbReference>
<keyword evidence="1" id="KW-0472">Membrane</keyword>
<evidence type="ECO:0000313" key="4">
    <source>
        <dbReference type="Proteomes" id="UP000271125"/>
    </source>
</evidence>
<feature type="transmembrane region" description="Helical" evidence="1">
    <location>
        <begin position="41"/>
        <end position="60"/>
    </location>
</feature>
<dbReference type="GO" id="GO:0006281">
    <property type="term" value="P:DNA repair"/>
    <property type="evidence" value="ECO:0007669"/>
    <property type="project" value="InterPro"/>
</dbReference>
<dbReference type="InterPro" id="IPR010994">
    <property type="entry name" value="RuvA_2-like"/>
</dbReference>
<dbReference type="EMBL" id="QNBD01000014">
    <property type="protein sequence ID" value="RKX72516.1"/>
    <property type="molecule type" value="Genomic_DNA"/>
</dbReference>
<dbReference type="SUPFAM" id="SSF47781">
    <property type="entry name" value="RuvA domain 2-like"/>
    <property type="match status" value="1"/>
</dbReference>
<dbReference type="InterPro" id="IPR051675">
    <property type="entry name" value="Endo/Exo/Phosphatase_dom_1"/>
</dbReference>
<reference evidence="3 4" key="1">
    <citation type="submission" date="2018-06" db="EMBL/GenBank/DDBJ databases">
        <title>Extensive metabolic versatility and redundancy in microbially diverse, dynamic hydrothermal sediments.</title>
        <authorList>
            <person name="Dombrowski N."/>
            <person name="Teske A."/>
            <person name="Baker B.J."/>
        </authorList>
    </citation>
    <scope>NUCLEOTIDE SEQUENCE [LARGE SCALE GENOMIC DNA]</scope>
    <source>
        <strain evidence="3">B10_G13</strain>
    </source>
</reference>
<keyword evidence="1" id="KW-0812">Transmembrane</keyword>
<evidence type="ECO:0000256" key="1">
    <source>
        <dbReference type="SAM" id="Phobius"/>
    </source>
</evidence>
<comment type="caution">
    <text evidence="3">The sequence shown here is derived from an EMBL/GenBank/DDBJ whole genome shotgun (WGS) entry which is preliminary data.</text>
</comment>
<dbReference type="SMART" id="SM00278">
    <property type="entry name" value="HhH1"/>
    <property type="match status" value="2"/>
</dbReference>
<evidence type="ECO:0000259" key="2">
    <source>
        <dbReference type="SMART" id="SM00278"/>
    </source>
</evidence>
<dbReference type="PANTHER" id="PTHR21180:SF32">
    <property type="entry name" value="ENDONUCLEASE_EXONUCLEASE_PHOSPHATASE FAMILY DOMAIN-CONTAINING PROTEIN 1"/>
    <property type="match status" value="1"/>
</dbReference>
<dbReference type="Proteomes" id="UP000271125">
    <property type="component" value="Unassembled WGS sequence"/>
</dbReference>